<dbReference type="InterPro" id="IPR036339">
    <property type="entry name" value="PUB-like_dom_sf"/>
</dbReference>
<dbReference type="SUPFAM" id="SSF143503">
    <property type="entry name" value="PUG domain-like"/>
    <property type="match status" value="1"/>
</dbReference>
<keyword evidence="4" id="KW-1185">Reference proteome</keyword>
<protein>
    <recommendedName>
        <fullName evidence="2">PUB domain-containing protein</fullName>
    </recommendedName>
</protein>
<feature type="domain" description="PUB" evidence="2">
    <location>
        <begin position="216"/>
        <end position="271"/>
    </location>
</feature>
<dbReference type="EMBL" id="GG677658">
    <property type="protein sequence ID" value="EER10293.1"/>
    <property type="molecule type" value="Genomic_DNA"/>
</dbReference>
<dbReference type="GeneID" id="9038944"/>
<organism evidence="4">
    <name type="scientific">Perkinsus marinus (strain ATCC 50983 / TXsc)</name>
    <dbReference type="NCBI Taxonomy" id="423536"/>
    <lineage>
        <taxon>Eukaryota</taxon>
        <taxon>Sar</taxon>
        <taxon>Alveolata</taxon>
        <taxon>Perkinsozoa</taxon>
        <taxon>Perkinsea</taxon>
        <taxon>Perkinsida</taxon>
        <taxon>Perkinsidae</taxon>
        <taxon>Perkinsus</taxon>
    </lineage>
</organism>
<dbReference type="AlphaFoldDB" id="C5KZ04"/>
<accession>C5KZ04</accession>
<dbReference type="Pfam" id="PF09409">
    <property type="entry name" value="PUB"/>
    <property type="match status" value="1"/>
</dbReference>
<evidence type="ECO:0000313" key="3">
    <source>
        <dbReference type="EMBL" id="EER10293.1"/>
    </source>
</evidence>
<reference evidence="3 4" key="1">
    <citation type="submission" date="2008-07" db="EMBL/GenBank/DDBJ databases">
        <authorList>
            <person name="El-Sayed N."/>
            <person name="Caler E."/>
            <person name="Inman J."/>
            <person name="Amedeo P."/>
            <person name="Hass B."/>
            <person name="Wortman J."/>
        </authorList>
    </citation>
    <scope>NUCLEOTIDE SEQUENCE [LARGE SCALE GENOMIC DNA]</scope>
    <source>
        <strain evidence="4">ATCC 50983 / TXsc</strain>
    </source>
</reference>
<evidence type="ECO:0000313" key="4">
    <source>
        <dbReference type="Proteomes" id="UP000007800"/>
    </source>
</evidence>
<name>C5KZ04_PERM5</name>
<gene>
    <name evidence="3" type="ORF">Pmar_PMAR025030</name>
</gene>
<proteinExistence type="predicted"/>
<feature type="region of interest" description="Disordered" evidence="1">
    <location>
        <begin position="1"/>
        <end position="24"/>
    </location>
</feature>
<dbReference type="Gene3D" id="1.20.58.2190">
    <property type="match status" value="1"/>
</dbReference>
<dbReference type="CDD" id="cd09212">
    <property type="entry name" value="PUB"/>
    <property type="match status" value="1"/>
</dbReference>
<feature type="region of interest" description="Disordered" evidence="1">
    <location>
        <begin position="373"/>
        <end position="396"/>
    </location>
</feature>
<dbReference type="RefSeq" id="XP_002778498.1">
    <property type="nucleotide sequence ID" value="XM_002778452.1"/>
</dbReference>
<evidence type="ECO:0000259" key="2">
    <source>
        <dbReference type="Pfam" id="PF09409"/>
    </source>
</evidence>
<dbReference type="Proteomes" id="UP000007800">
    <property type="component" value="Unassembled WGS sequence"/>
</dbReference>
<evidence type="ECO:0000256" key="1">
    <source>
        <dbReference type="SAM" id="MobiDB-lite"/>
    </source>
</evidence>
<sequence>MSDPSTDKKDEPEATAESSLEPLAVTSTHVFPNLREDQILPASPISTPTSLRANLAEPFEEVTEASSERERLLMELLARETERKKEGEREGRSAVENSADSRDDRVVKMLEEMQRNQLKQHADLIMALKEITAASLSRSEARTGGEGLIVKAGGVVMDDVDDEEEEERGVDRSVVVTTDSTAVGSEAAANTAESGEKKDLEEVVREMDDRMKGTAKMLLGNLVNNPKSDKFRRVNLRTPRFQAQLDTGSAARKLMEEVGFKEEGSYLVWSPSTREGDCEDELGEVKKALALLSGEVKEDGFSLENPQPPGHRLHTMHERWVAEEERINRKLDPLARKIRHLVDLQRDYVAEREEAELRGATFKPAIGESQRMCPGVSRLNGSKAASADEATEQRWKRRERTAQLRGEIERQRMEECSFRPHINSKSSLIAQRRNPFRKSPFEMLYEDASQRRGDVLQEALVSGAH</sequence>
<feature type="compositionally biased region" description="Basic and acidic residues" evidence="1">
    <location>
        <begin position="1"/>
        <end position="12"/>
    </location>
</feature>
<dbReference type="OMA" id="STREGDC"/>
<dbReference type="InterPro" id="IPR018997">
    <property type="entry name" value="PUB_domain"/>
</dbReference>
<dbReference type="OrthoDB" id="441517at2759"/>
<dbReference type="InParanoid" id="C5KZ04"/>
<feature type="region of interest" description="Disordered" evidence="1">
    <location>
        <begin position="79"/>
        <end position="105"/>
    </location>
</feature>